<dbReference type="AlphaFoldDB" id="A0A6G1JP84"/>
<reference evidence="2" key="1">
    <citation type="journal article" date="2020" name="Stud. Mycol.">
        <title>101 Dothideomycetes genomes: a test case for predicting lifestyles and emergence of pathogens.</title>
        <authorList>
            <person name="Haridas S."/>
            <person name="Albert R."/>
            <person name="Binder M."/>
            <person name="Bloem J."/>
            <person name="Labutti K."/>
            <person name="Salamov A."/>
            <person name="Andreopoulos B."/>
            <person name="Baker S."/>
            <person name="Barry K."/>
            <person name="Bills G."/>
            <person name="Bluhm B."/>
            <person name="Cannon C."/>
            <person name="Castanera R."/>
            <person name="Culley D."/>
            <person name="Daum C."/>
            <person name="Ezra D."/>
            <person name="Gonzalez J."/>
            <person name="Henrissat B."/>
            <person name="Kuo A."/>
            <person name="Liang C."/>
            <person name="Lipzen A."/>
            <person name="Lutzoni F."/>
            <person name="Magnuson J."/>
            <person name="Mondo S."/>
            <person name="Nolan M."/>
            <person name="Ohm R."/>
            <person name="Pangilinan J."/>
            <person name="Park H.-J."/>
            <person name="Ramirez L."/>
            <person name="Alfaro M."/>
            <person name="Sun H."/>
            <person name="Tritt A."/>
            <person name="Yoshinaga Y."/>
            <person name="Zwiers L.-H."/>
            <person name="Turgeon B."/>
            <person name="Goodwin S."/>
            <person name="Spatafora J."/>
            <person name="Crous P."/>
            <person name="Grigoriev I."/>
        </authorList>
    </citation>
    <scope>NUCLEOTIDE SEQUENCE</scope>
    <source>
        <strain evidence="2">CBS 122367</strain>
    </source>
</reference>
<name>A0A6G1JP84_9PLEO</name>
<dbReference type="Gene3D" id="3.30.200.20">
    <property type="entry name" value="Phosphorylase Kinase, domain 1"/>
    <property type="match status" value="1"/>
</dbReference>
<evidence type="ECO:0000256" key="1">
    <source>
        <dbReference type="SAM" id="MobiDB-lite"/>
    </source>
</evidence>
<evidence type="ECO:0008006" key="4">
    <source>
        <dbReference type="Google" id="ProtNLM"/>
    </source>
</evidence>
<protein>
    <recommendedName>
        <fullName evidence="4">Protein kinase domain-containing protein</fullName>
    </recommendedName>
</protein>
<organism evidence="2 3">
    <name type="scientific">Lentithecium fluviatile CBS 122367</name>
    <dbReference type="NCBI Taxonomy" id="1168545"/>
    <lineage>
        <taxon>Eukaryota</taxon>
        <taxon>Fungi</taxon>
        <taxon>Dikarya</taxon>
        <taxon>Ascomycota</taxon>
        <taxon>Pezizomycotina</taxon>
        <taxon>Dothideomycetes</taxon>
        <taxon>Pleosporomycetidae</taxon>
        <taxon>Pleosporales</taxon>
        <taxon>Massarineae</taxon>
        <taxon>Lentitheciaceae</taxon>
        <taxon>Lentithecium</taxon>
    </lineage>
</organism>
<dbReference type="OrthoDB" id="10252171at2759"/>
<accession>A0A6G1JP84</accession>
<keyword evidence="3" id="KW-1185">Reference proteome</keyword>
<feature type="region of interest" description="Disordered" evidence="1">
    <location>
        <begin position="124"/>
        <end position="145"/>
    </location>
</feature>
<dbReference type="Proteomes" id="UP000799291">
    <property type="component" value="Unassembled WGS sequence"/>
</dbReference>
<evidence type="ECO:0000313" key="3">
    <source>
        <dbReference type="Proteomes" id="UP000799291"/>
    </source>
</evidence>
<proteinExistence type="predicted"/>
<feature type="compositionally biased region" description="Polar residues" evidence="1">
    <location>
        <begin position="124"/>
        <end position="133"/>
    </location>
</feature>
<sequence>MDSSDLLDHFKLEADVFPDHTVHTYQICRRETREAEDKKERWYHDEVIGHGSFSKVYLESCGGTGAGAFQDEAQLRAVKKIDKGFMKARIMPVSVLLWCGLTSNGDTVIDDIKVRDRIHCYASSTEPHGSPNSCGGLVSRMARKD</sequence>
<dbReference type="EMBL" id="MU005569">
    <property type="protein sequence ID" value="KAF2692238.1"/>
    <property type="molecule type" value="Genomic_DNA"/>
</dbReference>
<evidence type="ECO:0000313" key="2">
    <source>
        <dbReference type="EMBL" id="KAF2692238.1"/>
    </source>
</evidence>
<gene>
    <name evidence="2" type="ORF">K458DRAFT_426015</name>
</gene>